<protein>
    <submittedName>
        <fullName evidence="2">Uncharacterized protein</fullName>
    </submittedName>
</protein>
<keyword evidence="3" id="KW-1185">Reference proteome</keyword>
<keyword evidence="1" id="KW-0472">Membrane</keyword>
<dbReference type="EMBL" id="CP002772">
    <property type="protein sequence ID" value="AEG17649.1"/>
    <property type="molecule type" value="Genomic_DNA"/>
</dbReference>
<gene>
    <name evidence="2" type="ordered locus">MSWAN_0612</name>
</gene>
<dbReference type="KEGG" id="mew:MSWAN_0612"/>
<dbReference type="HOGENOM" id="CLU_2893292_0_0_2"/>
<dbReference type="AlphaFoldDB" id="F6D5N2"/>
<sequence length="62" mass="6896">MDPKTINKLGFLFYALGSFIIILNVIFVFGHYIARWNLLPTSFLIVGIVLFFIGAAIYGQGA</sequence>
<keyword evidence="1" id="KW-0812">Transmembrane</keyword>
<feature type="transmembrane region" description="Helical" evidence="1">
    <location>
        <begin position="12"/>
        <end position="33"/>
    </location>
</feature>
<feature type="transmembrane region" description="Helical" evidence="1">
    <location>
        <begin position="39"/>
        <end position="59"/>
    </location>
</feature>
<proteinExistence type="predicted"/>
<evidence type="ECO:0000256" key="1">
    <source>
        <dbReference type="SAM" id="Phobius"/>
    </source>
</evidence>
<dbReference type="Proteomes" id="UP000009231">
    <property type="component" value="Chromosome"/>
</dbReference>
<name>F6D5N2_METPW</name>
<dbReference type="STRING" id="868131.MSWAN_0612"/>
<accession>F6D5N2</accession>
<organism evidence="2 3">
    <name type="scientific">Methanobacterium paludis (strain DSM 25820 / JCM 18151 / SWAN1)</name>
    <dbReference type="NCBI Taxonomy" id="868131"/>
    <lineage>
        <taxon>Archaea</taxon>
        <taxon>Methanobacteriati</taxon>
        <taxon>Methanobacteriota</taxon>
        <taxon>Methanomada group</taxon>
        <taxon>Methanobacteria</taxon>
        <taxon>Methanobacteriales</taxon>
        <taxon>Methanobacteriaceae</taxon>
        <taxon>Methanobacterium</taxon>
    </lineage>
</organism>
<reference evidence="2 3" key="1">
    <citation type="journal article" date="2014" name="Int. J. Syst. Evol. Microbiol.">
        <title>Methanobacterium paludis sp. nov. and a novel strain of Methanobacterium lacus isolated from northern peatlands.</title>
        <authorList>
            <person name="Cadillo-Quiroz H."/>
            <person name="Brauer S.L."/>
            <person name="Goodson N."/>
            <person name="Yavitt J.B."/>
            <person name="Zinder S.H."/>
        </authorList>
    </citation>
    <scope>NUCLEOTIDE SEQUENCE [LARGE SCALE GENOMIC DNA]</scope>
    <source>
        <strain evidence="3">DSM 25820 / JCM 18151 / SWAN1</strain>
    </source>
</reference>
<keyword evidence="1" id="KW-1133">Transmembrane helix</keyword>
<evidence type="ECO:0000313" key="3">
    <source>
        <dbReference type="Proteomes" id="UP000009231"/>
    </source>
</evidence>
<evidence type="ECO:0000313" key="2">
    <source>
        <dbReference type="EMBL" id="AEG17649.1"/>
    </source>
</evidence>